<name>A0A069JI06_RHOSG</name>
<evidence type="ECO:0000313" key="2">
    <source>
        <dbReference type="Proteomes" id="UP000230886"/>
    </source>
</evidence>
<accession>A0A2A5JF43</accession>
<dbReference type="AlphaFoldDB" id="A0A069JI06"/>
<organism evidence="1 2">
    <name type="scientific">Rhodococcus qingshengii</name>
    <dbReference type="NCBI Taxonomy" id="334542"/>
    <lineage>
        <taxon>Bacteria</taxon>
        <taxon>Bacillati</taxon>
        <taxon>Actinomycetota</taxon>
        <taxon>Actinomycetes</taxon>
        <taxon>Mycobacteriales</taxon>
        <taxon>Nocardiaceae</taxon>
        <taxon>Rhodococcus</taxon>
        <taxon>Rhodococcus erythropolis group</taxon>
    </lineage>
</organism>
<dbReference type="EMBL" id="NOVD01000003">
    <property type="protein sequence ID" value="PCK28200.1"/>
    <property type="molecule type" value="Genomic_DNA"/>
</dbReference>
<gene>
    <name evidence="1" type="ORF">CHR55_07165</name>
</gene>
<evidence type="ECO:0000313" key="1">
    <source>
        <dbReference type="EMBL" id="PCK28200.1"/>
    </source>
</evidence>
<dbReference type="RefSeq" id="WP_007730333.1">
    <property type="nucleotide sequence ID" value="NZ_CP025959.1"/>
</dbReference>
<dbReference type="Proteomes" id="UP000230886">
    <property type="component" value="Unassembled WGS sequence"/>
</dbReference>
<accession>A0A069JI06</accession>
<comment type="caution">
    <text evidence="1">The sequence shown here is derived from an EMBL/GenBank/DDBJ whole genome shotgun (WGS) entry which is preliminary data.</text>
</comment>
<sequence>MGFLFEVLDFPEGSRMTDLWNNTWAEPAMGEEIASGHFIHLGDDQHVDVETDFLSSHLPFNVAGFGGVFPDGKPWMFVMQKAPADLATRLRGEDDPHSLLRGSLDRAMSFNPDALVAEELSWRHADLVKVYEEEGIPAVSVAGWSVADLLRGLLAQCCNVELAAVVAGYPECAYPESAHACEADVFSDVFAGWVSGLR</sequence>
<reference evidence="1 2" key="1">
    <citation type="submission" date="2017-07" db="EMBL/GenBank/DDBJ databases">
        <title>Draft sequence of Rhodococcus enclensis 23b-28.</title>
        <authorList>
            <person name="Besaury L."/>
            <person name="Sancelme M."/>
            <person name="Amato P."/>
            <person name="Lallement A."/>
            <person name="Delort A.-M."/>
        </authorList>
    </citation>
    <scope>NUCLEOTIDE SEQUENCE [LARGE SCALE GENOMIC DNA]</scope>
    <source>
        <strain evidence="1 2">23b-28</strain>
    </source>
</reference>
<dbReference type="KEGG" id="rqi:C1M55_28905"/>
<protein>
    <submittedName>
        <fullName evidence="1">Uncharacterized protein</fullName>
    </submittedName>
</protein>
<proteinExistence type="predicted"/>